<keyword evidence="2" id="KW-0732">Signal</keyword>
<dbReference type="RefSeq" id="WP_197444095.1">
    <property type="nucleotide sequence ID" value="NZ_CP036275.1"/>
</dbReference>
<feature type="region of interest" description="Disordered" evidence="1">
    <location>
        <begin position="65"/>
        <end position="89"/>
    </location>
</feature>
<keyword evidence="4" id="KW-1185">Reference proteome</keyword>
<feature type="signal peptide" evidence="2">
    <location>
        <begin position="1"/>
        <end position="29"/>
    </location>
</feature>
<evidence type="ECO:0000313" key="4">
    <source>
        <dbReference type="Proteomes" id="UP000320496"/>
    </source>
</evidence>
<reference evidence="3 4" key="1">
    <citation type="submission" date="2019-02" db="EMBL/GenBank/DDBJ databases">
        <title>Deep-cultivation of Planctomycetes and their phenomic and genomic characterization uncovers novel biology.</title>
        <authorList>
            <person name="Wiegand S."/>
            <person name="Jogler M."/>
            <person name="Boedeker C."/>
            <person name="Pinto D."/>
            <person name="Vollmers J."/>
            <person name="Rivas-Marin E."/>
            <person name="Kohn T."/>
            <person name="Peeters S.H."/>
            <person name="Heuer A."/>
            <person name="Rast P."/>
            <person name="Oberbeckmann S."/>
            <person name="Bunk B."/>
            <person name="Jeske O."/>
            <person name="Meyerdierks A."/>
            <person name="Storesund J.E."/>
            <person name="Kallscheuer N."/>
            <person name="Luecker S."/>
            <person name="Lage O.M."/>
            <person name="Pohl T."/>
            <person name="Merkel B.J."/>
            <person name="Hornburger P."/>
            <person name="Mueller R.-W."/>
            <person name="Bruemmer F."/>
            <person name="Labrenz M."/>
            <person name="Spormann A.M."/>
            <person name="Op den Camp H."/>
            <person name="Overmann J."/>
            <person name="Amann R."/>
            <person name="Jetten M.S.M."/>
            <person name="Mascher T."/>
            <person name="Medema M.H."/>
            <person name="Devos D.P."/>
            <person name="Kaster A.-K."/>
            <person name="Ovreas L."/>
            <person name="Rohde M."/>
            <person name="Galperin M.Y."/>
            <person name="Jogler C."/>
        </authorList>
    </citation>
    <scope>NUCLEOTIDE SEQUENCE [LARGE SCALE GENOMIC DNA]</scope>
    <source>
        <strain evidence="3 4">Mal4</strain>
    </source>
</reference>
<sequence length="333" mass="37474" precursor="true">MKRPHKSRRPARGRVRNVLAICTASAVVAFIHWNCDPVISGADPEFQTASVTAAPRLVLPPPPALPEVLDADAAGTESDEQNSQTADVAGSEVLRGRMATLMNVLLLKQGCANFERIPDYSATLHRQERIGGDLRDPETLVLKLRHEPYSVYMKWKSGDAGRQLIYVDGQNEGKLLVQPGGFKGRLTGVLSLDPSGSLAMSECRYPVTKAGLLELARTVLEFREADLERGSGSRCEMHPDQMLNDRPCYLFIVEYDSPEVNSLYRKTIVYVDKELQMPTCVRNYTWGRDVDPEKIDEETLIEYYCYTDIEMNTQLADADFDAANRKYRLRVRR</sequence>
<dbReference type="InterPro" id="IPR011465">
    <property type="entry name" value="DUF1571"/>
</dbReference>
<feature type="chain" id="PRO_5021904672" description="DUF1571 domain-containing protein" evidence="2">
    <location>
        <begin position="30"/>
        <end position="333"/>
    </location>
</feature>
<dbReference type="Pfam" id="PF07608">
    <property type="entry name" value="DUF1571"/>
    <property type="match status" value="1"/>
</dbReference>
<protein>
    <recommendedName>
        <fullName evidence="5">DUF1571 domain-containing protein</fullName>
    </recommendedName>
</protein>
<evidence type="ECO:0000256" key="1">
    <source>
        <dbReference type="SAM" id="MobiDB-lite"/>
    </source>
</evidence>
<dbReference type="Proteomes" id="UP000320496">
    <property type="component" value="Chromosome"/>
</dbReference>
<proteinExistence type="predicted"/>
<gene>
    <name evidence="3" type="ORF">Mal4_10200</name>
</gene>
<evidence type="ECO:0008006" key="5">
    <source>
        <dbReference type="Google" id="ProtNLM"/>
    </source>
</evidence>
<evidence type="ECO:0000256" key="2">
    <source>
        <dbReference type="SAM" id="SignalP"/>
    </source>
</evidence>
<dbReference type="KEGG" id="mri:Mal4_10200"/>
<dbReference type="AlphaFoldDB" id="A0A517Z2L3"/>
<organism evidence="3 4">
    <name type="scientific">Maioricimonas rarisocia</name>
    <dbReference type="NCBI Taxonomy" id="2528026"/>
    <lineage>
        <taxon>Bacteria</taxon>
        <taxon>Pseudomonadati</taxon>
        <taxon>Planctomycetota</taxon>
        <taxon>Planctomycetia</taxon>
        <taxon>Planctomycetales</taxon>
        <taxon>Planctomycetaceae</taxon>
        <taxon>Maioricimonas</taxon>
    </lineage>
</organism>
<dbReference type="EMBL" id="CP036275">
    <property type="protein sequence ID" value="QDU36724.1"/>
    <property type="molecule type" value="Genomic_DNA"/>
</dbReference>
<accession>A0A517Z2L3</accession>
<name>A0A517Z2L3_9PLAN</name>
<evidence type="ECO:0000313" key="3">
    <source>
        <dbReference type="EMBL" id="QDU36724.1"/>
    </source>
</evidence>